<organism evidence="3 4">
    <name type="scientific">Ligilactobacillus ruminis ATCC 25644</name>
    <dbReference type="NCBI Taxonomy" id="525362"/>
    <lineage>
        <taxon>Bacteria</taxon>
        <taxon>Bacillati</taxon>
        <taxon>Bacillota</taxon>
        <taxon>Bacilli</taxon>
        <taxon>Lactobacillales</taxon>
        <taxon>Lactobacillaceae</taxon>
        <taxon>Ligilactobacillus</taxon>
    </lineage>
</organism>
<evidence type="ECO:0000256" key="1">
    <source>
        <dbReference type="SAM" id="Phobius"/>
    </source>
</evidence>
<evidence type="ECO:0000313" key="4">
    <source>
        <dbReference type="Proteomes" id="UP000004099"/>
    </source>
</evidence>
<dbReference type="GO" id="GO:0016747">
    <property type="term" value="F:acyltransferase activity, transferring groups other than amino-acyl groups"/>
    <property type="evidence" value="ECO:0007669"/>
    <property type="project" value="InterPro"/>
</dbReference>
<feature type="transmembrane region" description="Helical" evidence="1">
    <location>
        <begin position="156"/>
        <end position="174"/>
    </location>
</feature>
<protein>
    <recommendedName>
        <fullName evidence="2">Acyltransferase 3 domain-containing protein</fullName>
    </recommendedName>
</protein>
<feature type="domain" description="Acyltransferase 3" evidence="2">
    <location>
        <begin position="9"/>
        <end position="332"/>
    </location>
</feature>
<feature type="transmembrane region" description="Helical" evidence="1">
    <location>
        <begin position="83"/>
        <end position="103"/>
    </location>
</feature>
<dbReference type="HOGENOM" id="CLU_061343_1_0_9"/>
<dbReference type="Proteomes" id="UP000004099">
    <property type="component" value="Unassembled WGS sequence"/>
</dbReference>
<name>E7FS06_9LACO</name>
<feature type="transmembrane region" description="Helical" evidence="1">
    <location>
        <begin position="12"/>
        <end position="28"/>
    </location>
</feature>
<keyword evidence="1" id="KW-0472">Membrane</keyword>
<dbReference type="InterPro" id="IPR002656">
    <property type="entry name" value="Acyl_transf_3_dom"/>
</dbReference>
<dbReference type="Pfam" id="PF01757">
    <property type="entry name" value="Acyl_transf_3"/>
    <property type="match status" value="1"/>
</dbReference>
<dbReference type="PATRIC" id="fig|525362.12.peg.1093"/>
<dbReference type="AlphaFoldDB" id="E7FS06"/>
<feature type="transmembrane region" description="Helical" evidence="1">
    <location>
        <begin position="48"/>
        <end position="71"/>
    </location>
</feature>
<comment type="caution">
    <text evidence="3">The sequence shown here is derived from an EMBL/GenBank/DDBJ whole genome shotgun (WGS) entry which is preliminary data.</text>
</comment>
<dbReference type="RefSeq" id="WP_003697788.1">
    <property type="nucleotide sequence ID" value="NZ_AFYE01000054.1"/>
</dbReference>
<proteinExistence type="predicted"/>
<evidence type="ECO:0000259" key="2">
    <source>
        <dbReference type="Pfam" id="PF01757"/>
    </source>
</evidence>
<keyword evidence="1" id="KW-0812">Transmembrane</keyword>
<feature type="transmembrane region" description="Helical" evidence="1">
    <location>
        <begin position="315"/>
        <end position="336"/>
    </location>
</feature>
<reference evidence="3 4" key="1">
    <citation type="submission" date="2011-01" db="EMBL/GenBank/DDBJ databases">
        <authorList>
            <person name="Muzny D."/>
            <person name="Qin X."/>
            <person name="Buhay C."/>
            <person name="Dugan-Rocha S."/>
            <person name="Ding Y."/>
            <person name="Chen G."/>
            <person name="Hawes A."/>
            <person name="Holder M."/>
            <person name="Jhangiani S."/>
            <person name="Johnson A."/>
            <person name="Khan Z."/>
            <person name="Li Z."/>
            <person name="Liu W."/>
            <person name="Liu X."/>
            <person name="Perez L."/>
            <person name="Shen H."/>
            <person name="Wang Q."/>
            <person name="Watt J."/>
            <person name="Xi L."/>
            <person name="Xin Y."/>
            <person name="Zhou J."/>
            <person name="Deng J."/>
            <person name="Jiang H."/>
            <person name="Liu Y."/>
            <person name="Qu J."/>
            <person name="Song X.-Z."/>
            <person name="Zhang L."/>
            <person name="Villasana D."/>
            <person name="Johnson A."/>
            <person name="Liu J."/>
            <person name="Liyanage D."/>
            <person name="Lorensuhewa L."/>
            <person name="Robinson T."/>
            <person name="Song A."/>
            <person name="Song B.-B."/>
            <person name="Dinh H."/>
            <person name="Thornton R."/>
            <person name="Coyle M."/>
            <person name="Francisco L."/>
            <person name="Jackson L."/>
            <person name="Javaid M."/>
            <person name="Korchina V."/>
            <person name="Kovar C."/>
            <person name="Mata R."/>
            <person name="Mathew T."/>
            <person name="Ngo R."/>
            <person name="Nguyen L."/>
            <person name="Nguyen N."/>
            <person name="Okwuonu G."/>
            <person name="Ongeri F."/>
            <person name="Pham C."/>
            <person name="Simmons D."/>
            <person name="Wilczek-Boney K."/>
            <person name="Hale W."/>
            <person name="Jakkamsetti A."/>
            <person name="Pham P."/>
            <person name="Ruth R."/>
            <person name="San Lucas F."/>
            <person name="Warren J."/>
            <person name="Zhang J."/>
            <person name="Zhao Z."/>
            <person name="Zhou C."/>
            <person name="Zhu D."/>
            <person name="Lee S."/>
            <person name="Bess C."/>
            <person name="Blankenburg K."/>
            <person name="Forbes L."/>
            <person name="Fu Q."/>
            <person name="Gubbala S."/>
            <person name="Hirani K."/>
            <person name="Jayaseelan J.C."/>
            <person name="Lara F."/>
            <person name="Munidasa M."/>
            <person name="Palculict T."/>
            <person name="Patil S."/>
            <person name="Pu L.-L."/>
            <person name="Saada N."/>
            <person name="Tang L."/>
            <person name="Weissenberger G."/>
            <person name="Zhu Y."/>
            <person name="Hemphill L."/>
            <person name="Shang Y."/>
            <person name="Youmans B."/>
            <person name="Ayvaz T."/>
            <person name="Ross M."/>
            <person name="Santibanez J."/>
            <person name="Aqrawi P."/>
            <person name="Gross S."/>
            <person name="Joshi V."/>
            <person name="Fowler G."/>
            <person name="Nazareth L."/>
            <person name="Reid J."/>
            <person name="Worley K."/>
            <person name="Petrosino J."/>
            <person name="Highlander S."/>
            <person name="Gibbs R."/>
        </authorList>
    </citation>
    <scope>NUCLEOTIDE SEQUENCE [LARGE SCALE GENOMIC DNA]</scope>
    <source>
        <strain evidence="3 4">ATCC 25644</strain>
    </source>
</reference>
<feature type="transmembrane region" description="Helical" evidence="1">
    <location>
        <begin position="180"/>
        <end position="202"/>
    </location>
</feature>
<gene>
    <name evidence="3" type="ORF">HMPREF0542_11683</name>
</gene>
<feature type="transmembrane region" description="Helical" evidence="1">
    <location>
        <begin position="123"/>
        <end position="144"/>
    </location>
</feature>
<evidence type="ECO:0000313" key="3">
    <source>
        <dbReference type="EMBL" id="EFZ34288.1"/>
    </source>
</evidence>
<feature type="transmembrane region" description="Helical" evidence="1">
    <location>
        <begin position="214"/>
        <end position="236"/>
    </location>
</feature>
<feature type="transmembrane region" description="Helical" evidence="1">
    <location>
        <begin position="248"/>
        <end position="266"/>
    </location>
</feature>
<sequence length="372" mass="43108">MLKTKRQSNLELLRIISMLMIILHHFAVHGKFGYLTYNQDKIQVEKHLLYFQSLGKIGVAIFVIIGAYFLVGKTFKSSRIINLLVLDLFYSTVIYFVFIFLKLPFPDALKNENLFLTTVRVSSYWFVLSYMFILLAMPALNIVIHHFSKRQLEYTIAVLGLFWTILPKLSVHFLGELDFYTWALRPSDGIMFIFLYIIAAYIRLHPNKFSGSFLFNLIATIIGFIIMYLSIIIPIHCNPEKNFPLSQAMMDLHSPLVIFLAIVIFNTFKNINIGSNKFINYISSSTFAVYLIHDNSLVRPLLWNFFDDTKHTDDILIFGLKTAVLILVTCLLIDIVRRLLFGKLFDYISNRIGCKLDDIFKEKDSDKDICNA</sequence>
<dbReference type="EMBL" id="ACGS02000044">
    <property type="protein sequence ID" value="EFZ34288.1"/>
    <property type="molecule type" value="Genomic_DNA"/>
</dbReference>
<accession>E7FS06</accession>
<keyword evidence="1" id="KW-1133">Transmembrane helix</keyword>